<dbReference type="GO" id="GO:0003677">
    <property type="term" value="F:DNA binding"/>
    <property type="evidence" value="ECO:0007669"/>
    <property type="project" value="UniProtKB-KW"/>
</dbReference>
<evidence type="ECO:0008006" key="8">
    <source>
        <dbReference type="Google" id="ProtNLM"/>
    </source>
</evidence>
<feature type="compositionally biased region" description="Polar residues" evidence="5">
    <location>
        <begin position="43"/>
        <end position="62"/>
    </location>
</feature>
<keyword evidence="2" id="KW-0805">Transcription regulation</keyword>
<dbReference type="PANTHER" id="PTHR47171:SF6">
    <property type="entry name" value="SPECIFIC TRANSCRIPTION FACTOR, PUTATIVE (AFU_ORTHOLOGUE AFUA_2G06130)-RELATED"/>
    <property type="match status" value="1"/>
</dbReference>
<evidence type="ECO:0000313" key="6">
    <source>
        <dbReference type="EMBL" id="TPX14759.1"/>
    </source>
</evidence>
<name>A0A507BBJ8_9PEZI</name>
<keyword evidence="7" id="KW-1185">Reference proteome</keyword>
<dbReference type="InterPro" id="IPR052073">
    <property type="entry name" value="Amide_Lactam_Regulators"/>
</dbReference>
<organism evidence="6 7">
    <name type="scientific">Thyridium curvatum</name>
    <dbReference type="NCBI Taxonomy" id="1093900"/>
    <lineage>
        <taxon>Eukaryota</taxon>
        <taxon>Fungi</taxon>
        <taxon>Dikarya</taxon>
        <taxon>Ascomycota</taxon>
        <taxon>Pezizomycotina</taxon>
        <taxon>Sordariomycetes</taxon>
        <taxon>Sordariomycetidae</taxon>
        <taxon>Thyridiales</taxon>
        <taxon>Thyridiaceae</taxon>
        <taxon>Thyridium</taxon>
    </lineage>
</organism>
<evidence type="ECO:0000313" key="7">
    <source>
        <dbReference type="Proteomes" id="UP000319257"/>
    </source>
</evidence>
<feature type="region of interest" description="Disordered" evidence="5">
    <location>
        <begin position="22"/>
        <end position="78"/>
    </location>
</feature>
<evidence type="ECO:0000256" key="2">
    <source>
        <dbReference type="ARBA" id="ARBA00023015"/>
    </source>
</evidence>
<protein>
    <recommendedName>
        <fullName evidence="8">Transcription factor domain-containing protein</fullName>
    </recommendedName>
</protein>
<dbReference type="InParanoid" id="A0A507BBJ8"/>
<evidence type="ECO:0000256" key="1">
    <source>
        <dbReference type="ARBA" id="ARBA00022833"/>
    </source>
</evidence>
<dbReference type="CDD" id="cd12148">
    <property type="entry name" value="fungal_TF_MHR"/>
    <property type="match status" value="1"/>
</dbReference>
<dbReference type="RefSeq" id="XP_030996470.1">
    <property type="nucleotide sequence ID" value="XM_031139644.1"/>
</dbReference>
<accession>A0A507BBJ8</accession>
<evidence type="ECO:0000256" key="5">
    <source>
        <dbReference type="SAM" id="MobiDB-lite"/>
    </source>
</evidence>
<evidence type="ECO:0000256" key="3">
    <source>
        <dbReference type="ARBA" id="ARBA00023125"/>
    </source>
</evidence>
<dbReference type="OrthoDB" id="10031947at2759"/>
<feature type="region of interest" description="Disordered" evidence="5">
    <location>
        <begin position="133"/>
        <end position="157"/>
    </location>
</feature>
<keyword evidence="4" id="KW-0804">Transcription</keyword>
<sequence length="684" mass="76361">MAKLILLPRSRADFRLKKRCIHNDAAQVEGDHDTTPSRRPQKQQRLTPQKANGFRQSRSPDVNGSVHERDEDASQEAASQLVELSSRFVCDMNPEGMFIQAATAPASKINESSYRSKSEIGTWIAPEQSEDAPIIPNTIPRISSPERKPTIHRSEADGSLKSDKALAYERAKNDYLWDECLVLMPPEADFKALKTLFLDEIHPILPVFVESDLNWEGPPTVYITVMRQVIAFAAATNPKMAKHLRLRPDGPVLKAREFRRRLSNAILAVADGELISYRVDLIRILIMMAFYFQPTTAKERSRASFLCTQAAHHLHNLGAHLLGYRCPKKAENIESLFLAMWAVDRVGSAWYSRPCIMHERDSDRDIDEHIKLQPPASRLFLRVVQSLDKIVQLYRPKQPFQYIDIPIFEALITQEGATKLPSKILGTIEVFYHAVCVLSCRQPFSDFSDTSATDDTSHLPHPVINPRRSLSADRIVWAVQNEDIAPLPFVPYAVSLALTVQYRKMRYSKTPMYRARATAAFKEIVAVLKKYGDVYSSARLNVQLGESILREMNKTACTLVREEPEQGQGSLSDAGCRVNEGSVGPPRGGGGDDGVLFNGVNGENRSAEPGQLSVVAAAQPNALPLNAELDPFDPAILDNLSVDVDLFGYFDPNFDLGAIDTALEANLDMGIPQNWTSTWNHFGS</sequence>
<dbReference type="STRING" id="1093900.A0A507BBJ8"/>
<evidence type="ECO:0000256" key="4">
    <source>
        <dbReference type="ARBA" id="ARBA00023163"/>
    </source>
</evidence>
<dbReference type="Proteomes" id="UP000319257">
    <property type="component" value="Unassembled WGS sequence"/>
</dbReference>
<keyword evidence="3" id="KW-0238">DNA-binding</keyword>
<comment type="caution">
    <text evidence="6">The sequence shown here is derived from an EMBL/GenBank/DDBJ whole genome shotgun (WGS) entry which is preliminary data.</text>
</comment>
<gene>
    <name evidence="6" type="ORF">E0L32_005154</name>
</gene>
<feature type="compositionally biased region" description="Basic and acidic residues" evidence="5">
    <location>
        <begin position="144"/>
        <end position="157"/>
    </location>
</feature>
<dbReference type="GeneID" id="41972601"/>
<dbReference type="EMBL" id="SKBQ01000026">
    <property type="protein sequence ID" value="TPX14759.1"/>
    <property type="molecule type" value="Genomic_DNA"/>
</dbReference>
<dbReference type="PANTHER" id="PTHR47171">
    <property type="entry name" value="FARA-RELATED"/>
    <property type="match status" value="1"/>
</dbReference>
<proteinExistence type="predicted"/>
<reference evidence="6 7" key="1">
    <citation type="submission" date="2019-06" db="EMBL/GenBank/DDBJ databases">
        <title>Draft genome sequence of the filamentous fungus Phialemoniopsis curvata isolated from diesel fuel.</title>
        <authorList>
            <person name="Varaljay V.A."/>
            <person name="Lyon W.J."/>
            <person name="Crouch A.L."/>
            <person name="Drake C.E."/>
            <person name="Hollomon J.M."/>
            <person name="Nadeau L.J."/>
            <person name="Nunn H.S."/>
            <person name="Stevenson B.S."/>
            <person name="Bojanowski C.L."/>
            <person name="Crookes-Goodson W.J."/>
        </authorList>
    </citation>
    <scope>NUCLEOTIDE SEQUENCE [LARGE SCALE GENOMIC DNA]</scope>
    <source>
        <strain evidence="6 7">D216</strain>
    </source>
</reference>
<dbReference type="AlphaFoldDB" id="A0A507BBJ8"/>
<keyword evidence="1" id="KW-0862">Zinc</keyword>